<dbReference type="RefSeq" id="WP_015046343.1">
    <property type="nucleotide sequence ID" value="NC_018868.3"/>
</dbReference>
<dbReference type="Gene3D" id="1.10.10.10">
    <property type="entry name" value="Winged helix-like DNA-binding domain superfamily/Winged helix DNA-binding domain"/>
    <property type="match status" value="1"/>
</dbReference>
<dbReference type="PANTHER" id="PTHR33164:SF57">
    <property type="entry name" value="MARR-FAMILY TRANSCRIPTIONAL REGULATOR"/>
    <property type="match status" value="1"/>
</dbReference>
<dbReference type="HOGENOM" id="CLU_083287_8_0_6"/>
<dbReference type="SMART" id="SM00347">
    <property type="entry name" value="HTH_MARR"/>
    <property type="match status" value="1"/>
</dbReference>
<proteinExistence type="predicted"/>
<evidence type="ECO:0000313" key="2">
    <source>
        <dbReference type="EMBL" id="AFU98170.1"/>
    </source>
</evidence>
<dbReference type="PANTHER" id="PTHR33164">
    <property type="entry name" value="TRANSCRIPTIONAL REGULATOR, MARR FAMILY"/>
    <property type="match status" value="1"/>
</dbReference>
<name>K4KJ26_SIMAS</name>
<dbReference type="Pfam" id="PF12802">
    <property type="entry name" value="MarR_2"/>
    <property type="match status" value="1"/>
</dbReference>
<evidence type="ECO:0000259" key="1">
    <source>
        <dbReference type="PROSITE" id="PS50995"/>
    </source>
</evidence>
<feature type="domain" description="HTH marR-type" evidence="1">
    <location>
        <begin position="18"/>
        <end position="147"/>
    </location>
</feature>
<dbReference type="PRINTS" id="PR00598">
    <property type="entry name" value="HTHMARR"/>
</dbReference>
<reference evidence="2 3" key="1">
    <citation type="journal article" date="2013" name="Genome Announc.">
        <title>Complete genome sequence of Simiduia agarivorans SA1(T), a marine bacterium able to degrade a variety of polysaccharides.</title>
        <authorList>
            <person name="Lin S.Y."/>
            <person name="Shieh W.Y."/>
            <person name="Chen J.S."/>
            <person name="Tang S.L."/>
        </authorList>
    </citation>
    <scope>NUCLEOTIDE SEQUENCE [LARGE SCALE GENOMIC DNA]</scope>
    <source>
        <strain evidence="3">DSM 21679 / JCM 13881 / BCRC 17597 / SA1</strain>
    </source>
</reference>
<dbReference type="eggNOG" id="COG1846">
    <property type="taxonomic scope" value="Bacteria"/>
</dbReference>
<dbReference type="EMBL" id="CP003746">
    <property type="protein sequence ID" value="AFU98170.1"/>
    <property type="molecule type" value="Genomic_DNA"/>
</dbReference>
<gene>
    <name evidence="2" type="ordered locus">M5M_04815</name>
</gene>
<dbReference type="InterPro" id="IPR000835">
    <property type="entry name" value="HTH_MarR-typ"/>
</dbReference>
<protein>
    <submittedName>
        <fullName evidence="2">Transcriptional regulator, MarR family protein</fullName>
    </submittedName>
</protein>
<sequence length="159" mass="17768">MDDLLPMPEPLNLSGFLPYQLSVLQARLSHQIGGYYRNAFGLSRNGWRVMAALAMQPGMNAREVGQFVELEKMPVSRAVKELEARGWISAGVQQQDRRASQLRLTARGRKVYEQIVPELLVREQQVMSVLSADERAALEQITGKLLAHLSVPANSQTPE</sequence>
<dbReference type="GO" id="GO:0006950">
    <property type="term" value="P:response to stress"/>
    <property type="evidence" value="ECO:0007669"/>
    <property type="project" value="TreeGrafter"/>
</dbReference>
<dbReference type="KEGG" id="saga:M5M_04815"/>
<dbReference type="OrthoDB" id="8906692at2"/>
<dbReference type="InterPro" id="IPR036390">
    <property type="entry name" value="WH_DNA-bd_sf"/>
</dbReference>
<dbReference type="PROSITE" id="PS50995">
    <property type="entry name" value="HTH_MARR_2"/>
    <property type="match status" value="1"/>
</dbReference>
<dbReference type="InterPro" id="IPR039422">
    <property type="entry name" value="MarR/SlyA-like"/>
</dbReference>
<dbReference type="GO" id="GO:0003700">
    <property type="term" value="F:DNA-binding transcription factor activity"/>
    <property type="evidence" value="ECO:0007669"/>
    <property type="project" value="InterPro"/>
</dbReference>
<dbReference type="Proteomes" id="UP000000466">
    <property type="component" value="Chromosome"/>
</dbReference>
<accession>K4KJ26</accession>
<keyword evidence="3" id="KW-1185">Reference proteome</keyword>
<dbReference type="SUPFAM" id="SSF46785">
    <property type="entry name" value="Winged helix' DNA-binding domain"/>
    <property type="match status" value="1"/>
</dbReference>
<dbReference type="STRING" id="1117647.M5M_04815"/>
<evidence type="ECO:0000313" key="3">
    <source>
        <dbReference type="Proteomes" id="UP000000466"/>
    </source>
</evidence>
<organism evidence="2 3">
    <name type="scientific">Simiduia agarivorans (strain DSM 21679 / JCM 13881 / BCRC 17597 / SA1)</name>
    <dbReference type="NCBI Taxonomy" id="1117647"/>
    <lineage>
        <taxon>Bacteria</taxon>
        <taxon>Pseudomonadati</taxon>
        <taxon>Pseudomonadota</taxon>
        <taxon>Gammaproteobacteria</taxon>
        <taxon>Cellvibrionales</taxon>
        <taxon>Cellvibrionaceae</taxon>
        <taxon>Simiduia</taxon>
    </lineage>
</organism>
<dbReference type="InterPro" id="IPR036388">
    <property type="entry name" value="WH-like_DNA-bd_sf"/>
</dbReference>
<dbReference type="AlphaFoldDB" id="K4KJ26"/>